<organism evidence="8 9">
    <name type="scientific">Cyphellophora europaea (strain CBS 101466)</name>
    <name type="common">Phialophora europaea</name>
    <dbReference type="NCBI Taxonomy" id="1220924"/>
    <lineage>
        <taxon>Eukaryota</taxon>
        <taxon>Fungi</taxon>
        <taxon>Dikarya</taxon>
        <taxon>Ascomycota</taxon>
        <taxon>Pezizomycotina</taxon>
        <taxon>Eurotiomycetes</taxon>
        <taxon>Chaetothyriomycetidae</taxon>
        <taxon>Chaetothyriales</taxon>
        <taxon>Cyphellophoraceae</taxon>
        <taxon>Cyphellophora</taxon>
    </lineage>
</organism>
<sequence>MSTSESRSTRPQRVLACTLCQQRKVKCDRTFPCANCTKAGAHCVPAALVPRQRRPRFPERELLDRLGKYEGLLQKHGIKFEPLHQLTKDPPKESDSQETSETVYDARSFWQAMAQPSEASDEESESPFHNDVSESLRLNAWDQAHESNDQLLFGPRREIDFQAAHPSQVQIFKLWQVYLENVDPLLKATHTPSLQPLIIEAASDMKNISAPLEALMFGIYCVSIVSLDSNSLFGVPKKELLRTYQFGCQQALINCGVLRSTNLDSLTAFFLYLVSLRPDSIDPRAVSPMLGVAVRIAQRMRLHNEASYAGLAPFEAEMRRRLWWALVTFDNRICELSDFKASILNPTWDCKRPLNVNDFDLRREMKSLPTSHNQLTEALFVLVRYELGDLIRHSHFHLNYTSPSLKAIAKDPQDSGLVSFENAVEERFRLCNPENPLHFMTIWMTRAAIAKARLMEYYDRHATLSTHQPDEQRDTAISYALDMLRSDTKLVTSPLTKGYLWLVHLYFPLPAYMNIAQELARRPTGKLVQQAWSVMSDNYESRFTDLDHESPIFAIFAKLTLQAWESCEMVRIKSNLPSDLPWIVRNAKQRLQKSSGTQELPVAKPGQTSGAAIGPYSDFLGQPMADVDMDQLDWAAIDWNPMSGQGW</sequence>
<keyword evidence="5" id="KW-0804">Transcription</keyword>
<dbReference type="GO" id="GO:0006351">
    <property type="term" value="P:DNA-templated transcription"/>
    <property type="evidence" value="ECO:0007669"/>
    <property type="project" value="InterPro"/>
</dbReference>
<dbReference type="OrthoDB" id="2269373at2759"/>
<accession>W2S0P0</accession>
<feature type="domain" description="Zn(2)-C6 fungal-type" evidence="7">
    <location>
        <begin position="16"/>
        <end position="44"/>
    </location>
</feature>
<evidence type="ECO:0000256" key="6">
    <source>
        <dbReference type="ARBA" id="ARBA00023242"/>
    </source>
</evidence>
<dbReference type="PANTHER" id="PTHR31001">
    <property type="entry name" value="UNCHARACTERIZED TRANSCRIPTIONAL REGULATORY PROTEIN"/>
    <property type="match status" value="1"/>
</dbReference>
<evidence type="ECO:0000256" key="2">
    <source>
        <dbReference type="ARBA" id="ARBA00022723"/>
    </source>
</evidence>
<dbReference type="PANTHER" id="PTHR31001:SF45">
    <property type="entry name" value="ZN(II)2CYS6 TRANSCRIPTION FACTOR (EUROFUNG)"/>
    <property type="match status" value="1"/>
</dbReference>
<name>W2S0P0_CYPE1</name>
<evidence type="ECO:0000259" key="7">
    <source>
        <dbReference type="PROSITE" id="PS50048"/>
    </source>
</evidence>
<dbReference type="Pfam" id="PF04082">
    <property type="entry name" value="Fungal_trans"/>
    <property type="match status" value="1"/>
</dbReference>
<dbReference type="CDD" id="cd12148">
    <property type="entry name" value="fungal_TF_MHR"/>
    <property type="match status" value="1"/>
</dbReference>
<evidence type="ECO:0000256" key="1">
    <source>
        <dbReference type="ARBA" id="ARBA00004123"/>
    </source>
</evidence>
<dbReference type="InterPro" id="IPR050613">
    <property type="entry name" value="Sec_Metabolite_Reg"/>
</dbReference>
<dbReference type="HOGENOM" id="CLU_004083_5_0_1"/>
<dbReference type="RefSeq" id="XP_008716800.1">
    <property type="nucleotide sequence ID" value="XM_008718578.1"/>
</dbReference>
<evidence type="ECO:0000313" key="9">
    <source>
        <dbReference type="Proteomes" id="UP000030752"/>
    </source>
</evidence>
<dbReference type="GO" id="GO:0003677">
    <property type="term" value="F:DNA binding"/>
    <property type="evidence" value="ECO:0007669"/>
    <property type="project" value="UniProtKB-KW"/>
</dbReference>
<dbReference type="AlphaFoldDB" id="W2S0P0"/>
<gene>
    <name evidence="8" type="ORF">HMPREF1541_04232</name>
</gene>
<evidence type="ECO:0000256" key="4">
    <source>
        <dbReference type="ARBA" id="ARBA00023125"/>
    </source>
</evidence>
<dbReference type="STRING" id="1220924.W2S0P0"/>
<evidence type="ECO:0000256" key="5">
    <source>
        <dbReference type="ARBA" id="ARBA00023163"/>
    </source>
</evidence>
<protein>
    <recommendedName>
        <fullName evidence="7">Zn(2)-C6 fungal-type domain-containing protein</fullName>
    </recommendedName>
</protein>
<dbReference type="SMART" id="SM00906">
    <property type="entry name" value="Fungal_trans"/>
    <property type="match status" value="1"/>
</dbReference>
<evidence type="ECO:0000313" key="8">
    <source>
        <dbReference type="EMBL" id="ETN42291.1"/>
    </source>
</evidence>
<dbReference type="GO" id="GO:0000981">
    <property type="term" value="F:DNA-binding transcription factor activity, RNA polymerase II-specific"/>
    <property type="evidence" value="ECO:0007669"/>
    <property type="project" value="InterPro"/>
</dbReference>
<dbReference type="InterPro" id="IPR001138">
    <property type="entry name" value="Zn2Cys6_DnaBD"/>
</dbReference>
<keyword evidence="9" id="KW-1185">Reference proteome</keyword>
<dbReference type="GO" id="GO:0005634">
    <property type="term" value="C:nucleus"/>
    <property type="evidence" value="ECO:0007669"/>
    <property type="project" value="UniProtKB-SubCell"/>
</dbReference>
<dbReference type="CDD" id="cd00067">
    <property type="entry name" value="GAL4"/>
    <property type="match status" value="1"/>
</dbReference>
<dbReference type="SUPFAM" id="SSF57701">
    <property type="entry name" value="Zn2/Cys6 DNA-binding domain"/>
    <property type="match status" value="1"/>
</dbReference>
<comment type="subcellular location">
    <subcellularLocation>
        <location evidence="1">Nucleus</location>
    </subcellularLocation>
</comment>
<dbReference type="eggNOG" id="ENOG502QYWX">
    <property type="taxonomic scope" value="Eukaryota"/>
</dbReference>
<dbReference type="Gene3D" id="4.10.240.10">
    <property type="entry name" value="Zn(2)-C6 fungal-type DNA-binding domain"/>
    <property type="match status" value="1"/>
</dbReference>
<keyword evidence="4" id="KW-0238">DNA-binding</keyword>
<dbReference type="Proteomes" id="UP000030752">
    <property type="component" value="Unassembled WGS sequence"/>
</dbReference>
<dbReference type="VEuPathDB" id="FungiDB:HMPREF1541_04232"/>
<keyword evidence="3" id="KW-0805">Transcription regulation</keyword>
<dbReference type="Pfam" id="PF00172">
    <property type="entry name" value="Zn_clus"/>
    <property type="match status" value="1"/>
</dbReference>
<dbReference type="InterPro" id="IPR036864">
    <property type="entry name" value="Zn2-C6_fun-type_DNA-bd_sf"/>
</dbReference>
<keyword evidence="6" id="KW-0539">Nucleus</keyword>
<dbReference type="GO" id="GO:0008270">
    <property type="term" value="F:zinc ion binding"/>
    <property type="evidence" value="ECO:0007669"/>
    <property type="project" value="InterPro"/>
</dbReference>
<dbReference type="GeneID" id="19971571"/>
<reference evidence="8 9" key="1">
    <citation type="submission" date="2013-03" db="EMBL/GenBank/DDBJ databases">
        <title>The Genome Sequence of Phialophora europaea CBS 101466.</title>
        <authorList>
            <consortium name="The Broad Institute Genomics Platform"/>
            <person name="Cuomo C."/>
            <person name="de Hoog S."/>
            <person name="Gorbushina A."/>
            <person name="Walker B."/>
            <person name="Young S.K."/>
            <person name="Zeng Q."/>
            <person name="Gargeya S."/>
            <person name="Fitzgerald M."/>
            <person name="Haas B."/>
            <person name="Abouelleil A."/>
            <person name="Allen A.W."/>
            <person name="Alvarado L."/>
            <person name="Arachchi H.M."/>
            <person name="Berlin A.M."/>
            <person name="Chapman S.B."/>
            <person name="Gainer-Dewar J."/>
            <person name="Goldberg J."/>
            <person name="Griggs A."/>
            <person name="Gujja S."/>
            <person name="Hansen M."/>
            <person name="Howarth C."/>
            <person name="Imamovic A."/>
            <person name="Ireland A."/>
            <person name="Larimer J."/>
            <person name="McCowan C."/>
            <person name="Murphy C."/>
            <person name="Pearson M."/>
            <person name="Poon T.W."/>
            <person name="Priest M."/>
            <person name="Roberts A."/>
            <person name="Saif S."/>
            <person name="Shea T."/>
            <person name="Sisk P."/>
            <person name="Sykes S."/>
            <person name="Wortman J."/>
            <person name="Nusbaum C."/>
            <person name="Birren B."/>
        </authorList>
    </citation>
    <scope>NUCLEOTIDE SEQUENCE [LARGE SCALE GENOMIC DNA]</scope>
    <source>
        <strain evidence="8 9">CBS 101466</strain>
    </source>
</reference>
<dbReference type="PROSITE" id="PS50048">
    <property type="entry name" value="ZN2_CY6_FUNGAL_2"/>
    <property type="match status" value="1"/>
</dbReference>
<dbReference type="InterPro" id="IPR007219">
    <property type="entry name" value="XnlR_reg_dom"/>
</dbReference>
<dbReference type="SMART" id="SM00066">
    <property type="entry name" value="GAL4"/>
    <property type="match status" value="1"/>
</dbReference>
<evidence type="ECO:0000256" key="3">
    <source>
        <dbReference type="ARBA" id="ARBA00023015"/>
    </source>
</evidence>
<keyword evidence="2" id="KW-0479">Metal-binding</keyword>
<dbReference type="InParanoid" id="W2S0P0"/>
<dbReference type="EMBL" id="KB822719">
    <property type="protein sequence ID" value="ETN42291.1"/>
    <property type="molecule type" value="Genomic_DNA"/>
</dbReference>
<proteinExistence type="predicted"/>